<name>A0A7J7D7C0_TRIWF</name>
<keyword evidence="1" id="KW-0812">Transmembrane</keyword>
<keyword evidence="1" id="KW-1133">Transmembrane helix</keyword>
<comment type="caution">
    <text evidence="2">The sequence shown here is derived from an EMBL/GenBank/DDBJ whole genome shotgun (WGS) entry which is preliminary data.</text>
</comment>
<sequence length="121" mass="14074">MNFARQIVDTSVCAGKRLPSWQRIVEIVAAIVALMVLFIVGYWWLCRRGKKEYKNDLEMKLSEAMKVRGCRGVKEGSRVRSLQISVRSGIGARIIRPVKEGKGFWLCNFRRRFGRERRVKD</sequence>
<keyword evidence="1" id="KW-0472">Membrane</keyword>
<evidence type="ECO:0000313" key="3">
    <source>
        <dbReference type="Proteomes" id="UP000593562"/>
    </source>
</evidence>
<evidence type="ECO:0000313" key="2">
    <source>
        <dbReference type="EMBL" id="KAF5742201.1"/>
    </source>
</evidence>
<gene>
    <name evidence="2" type="ORF">HS088_TW09G00244</name>
</gene>
<dbReference type="AlphaFoldDB" id="A0A7J7D7C0"/>
<organism evidence="2 3">
    <name type="scientific">Tripterygium wilfordii</name>
    <name type="common">Thunder God vine</name>
    <dbReference type="NCBI Taxonomy" id="458696"/>
    <lineage>
        <taxon>Eukaryota</taxon>
        <taxon>Viridiplantae</taxon>
        <taxon>Streptophyta</taxon>
        <taxon>Embryophyta</taxon>
        <taxon>Tracheophyta</taxon>
        <taxon>Spermatophyta</taxon>
        <taxon>Magnoliopsida</taxon>
        <taxon>eudicotyledons</taxon>
        <taxon>Gunneridae</taxon>
        <taxon>Pentapetalae</taxon>
        <taxon>rosids</taxon>
        <taxon>fabids</taxon>
        <taxon>Celastrales</taxon>
        <taxon>Celastraceae</taxon>
        <taxon>Tripterygium</taxon>
    </lineage>
</organism>
<keyword evidence="3" id="KW-1185">Reference proteome</keyword>
<proteinExistence type="predicted"/>
<dbReference type="EMBL" id="JAAARO010000009">
    <property type="protein sequence ID" value="KAF5742201.1"/>
    <property type="molecule type" value="Genomic_DNA"/>
</dbReference>
<dbReference type="InParanoid" id="A0A7J7D7C0"/>
<dbReference type="Proteomes" id="UP000593562">
    <property type="component" value="Unassembled WGS sequence"/>
</dbReference>
<accession>A0A7J7D7C0</accession>
<feature type="transmembrane region" description="Helical" evidence="1">
    <location>
        <begin position="24"/>
        <end position="45"/>
    </location>
</feature>
<evidence type="ECO:0000256" key="1">
    <source>
        <dbReference type="SAM" id="Phobius"/>
    </source>
</evidence>
<protein>
    <submittedName>
        <fullName evidence="2">Uncharacterized protein</fullName>
    </submittedName>
</protein>
<reference evidence="2 3" key="1">
    <citation type="journal article" date="2020" name="Nat. Commun.">
        <title>Genome of Tripterygium wilfordii and identification of cytochrome P450 involved in triptolide biosynthesis.</title>
        <authorList>
            <person name="Tu L."/>
            <person name="Su P."/>
            <person name="Zhang Z."/>
            <person name="Gao L."/>
            <person name="Wang J."/>
            <person name="Hu T."/>
            <person name="Zhou J."/>
            <person name="Zhang Y."/>
            <person name="Zhao Y."/>
            <person name="Liu Y."/>
            <person name="Song Y."/>
            <person name="Tong Y."/>
            <person name="Lu Y."/>
            <person name="Yang J."/>
            <person name="Xu C."/>
            <person name="Jia M."/>
            <person name="Peters R.J."/>
            <person name="Huang L."/>
            <person name="Gao W."/>
        </authorList>
    </citation>
    <scope>NUCLEOTIDE SEQUENCE [LARGE SCALE GENOMIC DNA]</scope>
    <source>
        <strain evidence="3">cv. XIE 37</strain>
        <tissue evidence="2">Leaf</tissue>
    </source>
</reference>